<evidence type="ECO:0000256" key="2">
    <source>
        <dbReference type="SAM" id="Phobius"/>
    </source>
</evidence>
<evidence type="ECO:0000313" key="3">
    <source>
        <dbReference type="EMBL" id="MBP1989373.1"/>
    </source>
</evidence>
<accession>A0ABS4IP83</accession>
<dbReference type="Proteomes" id="UP001519287">
    <property type="component" value="Unassembled WGS sequence"/>
</dbReference>
<dbReference type="EMBL" id="JAGGLB010000002">
    <property type="protein sequence ID" value="MBP1989373.1"/>
    <property type="molecule type" value="Genomic_DNA"/>
</dbReference>
<feature type="coiled-coil region" evidence="1">
    <location>
        <begin position="144"/>
        <end position="178"/>
    </location>
</feature>
<proteinExistence type="predicted"/>
<dbReference type="Gene3D" id="2.40.420.20">
    <property type="match status" value="1"/>
</dbReference>
<sequence length="382" mass="41769">MESGINKRAEAGKKQTIKIIAGLFFGVLFICTFFSNTLLSLTLPKVLTQQAVQGSLSHTIEGSGILSPLEAVELRSDTAWKVATLNVKNGDSVVKGQALITFDSKAPELQILNEQTALKQQKLQLEGFFDSYVEASRNGDASLIKAAKREVDKYKLGIEAQERSIQALQVELANNRQMLAPYAGIVTKVNATEGVPSPTLFLSNTSRGFGLSVTLDANNASLLNIGDTIEVEVKEKKEKDEKQTKIVEGEITEIEPTQSDESLSMNNKESSLPAKSIHIQLQDESLKGGEIGSIHLRITVPTEKNTLLISNAAIHEDQTGKYVYVVEERKGTLGNGFYVGKSYIKVVDANENQSAVQEGIFNMQEVIIESSEPLQEGERVRL</sequence>
<comment type="caution">
    <text evidence="3">The sequence shown here is derived from an EMBL/GenBank/DDBJ whole genome shotgun (WGS) entry which is preliminary data.</text>
</comment>
<dbReference type="RefSeq" id="WP_209970192.1">
    <property type="nucleotide sequence ID" value="NZ_JAGGLB010000002.1"/>
</dbReference>
<dbReference type="PANTHER" id="PTHR30469:SF15">
    <property type="entry name" value="HLYD FAMILY OF SECRETION PROTEINS"/>
    <property type="match status" value="1"/>
</dbReference>
<keyword evidence="2" id="KW-0812">Transmembrane</keyword>
<protein>
    <submittedName>
        <fullName evidence="3">RND family efflux transporter MFP subunit</fullName>
    </submittedName>
</protein>
<dbReference type="PANTHER" id="PTHR30469">
    <property type="entry name" value="MULTIDRUG RESISTANCE PROTEIN MDTA"/>
    <property type="match status" value="1"/>
</dbReference>
<keyword evidence="2" id="KW-0472">Membrane</keyword>
<keyword evidence="1" id="KW-0175">Coiled coil</keyword>
<feature type="transmembrane region" description="Helical" evidence="2">
    <location>
        <begin position="20"/>
        <end position="43"/>
    </location>
</feature>
<name>A0ABS4IP83_9BACL</name>
<dbReference type="Gene3D" id="2.40.50.100">
    <property type="match status" value="1"/>
</dbReference>
<evidence type="ECO:0000313" key="4">
    <source>
        <dbReference type="Proteomes" id="UP001519287"/>
    </source>
</evidence>
<evidence type="ECO:0000256" key="1">
    <source>
        <dbReference type="SAM" id="Coils"/>
    </source>
</evidence>
<keyword evidence="2" id="KW-1133">Transmembrane helix</keyword>
<reference evidence="3 4" key="1">
    <citation type="submission" date="2021-03" db="EMBL/GenBank/DDBJ databases">
        <title>Genomic Encyclopedia of Type Strains, Phase IV (KMG-IV): sequencing the most valuable type-strain genomes for metagenomic binning, comparative biology and taxonomic classification.</title>
        <authorList>
            <person name="Goeker M."/>
        </authorList>
    </citation>
    <scope>NUCLEOTIDE SEQUENCE [LARGE SCALE GENOMIC DNA]</scope>
    <source>
        <strain evidence="3 4">DSM 26048</strain>
    </source>
</reference>
<organism evidence="3 4">
    <name type="scientific">Paenibacillus eucommiae</name>
    <dbReference type="NCBI Taxonomy" id="1355755"/>
    <lineage>
        <taxon>Bacteria</taxon>
        <taxon>Bacillati</taxon>
        <taxon>Bacillota</taxon>
        <taxon>Bacilli</taxon>
        <taxon>Bacillales</taxon>
        <taxon>Paenibacillaceae</taxon>
        <taxon>Paenibacillus</taxon>
    </lineage>
</organism>
<dbReference type="SUPFAM" id="SSF111369">
    <property type="entry name" value="HlyD-like secretion proteins"/>
    <property type="match status" value="1"/>
</dbReference>
<gene>
    <name evidence="3" type="ORF">J2Z66_000968</name>
</gene>
<keyword evidence="4" id="KW-1185">Reference proteome</keyword>